<accession>A0AAW0AXL6</accession>
<dbReference type="InterPro" id="IPR009078">
    <property type="entry name" value="Ferritin-like_SF"/>
</dbReference>
<dbReference type="AlphaFoldDB" id="A0AAW0AXL6"/>
<evidence type="ECO:0000256" key="1">
    <source>
        <dbReference type="ARBA" id="ARBA00009303"/>
    </source>
</evidence>
<reference evidence="3 4" key="1">
    <citation type="submission" date="2024-01" db="EMBL/GenBank/DDBJ databases">
        <title>A draft genome for a cacao thread blight-causing isolate of Paramarasmius palmivorus.</title>
        <authorList>
            <person name="Baruah I.K."/>
            <person name="Bukari Y."/>
            <person name="Amoako-Attah I."/>
            <person name="Meinhardt L.W."/>
            <person name="Bailey B.A."/>
            <person name="Cohen S.P."/>
        </authorList>
    </citation>
    <scope>NUCLEOTIDE SEQUENCE [LARGE SCALE GENOMIC DNA]</scope>
    <source>
        <strain evidence="3 4">GH-12</strain>
    </source>
</reference>
<dbReference type="GO" id="GO:0009263">
    <property type="term" value="P:deoxyribonucleotide biosynthetic process"/>
    <property type="evidence" value="ECO:0007669"/>
    <property type="project" value="InterPro"/>
</dbReference>
<dbReference type="EC" id="1.17.4.1" evidence="3"/>
<dbReference type="PANTHER" id="PTHR23409">
    <property type="entry name" value="RIBONUCLEOSIDE-DIPHOSPHATE REDUCTASE SMALL CHAIN"/>
    <property type="match status" value="1"/>
</dbReference>
<comment type="similarity">
    <text evidence="1">Belongs to the ribonucleoside diphosphate reductase small chain family.</text>
</comment>
<organism evidence="3 4">
    <name type="scientific">Paramarasmius palmivorus</name>
    <dbReference type="NCBI Taxonomy" id="297713"/>
    <lineage>
        <taxon>Eukaryota</taxon>
        <taxon>Fungi</taxon>
        <taxon>Dikarya</taxon>
        <taxon>Basidiomycota</taxon>
        <taxon>Agaricomycotina</taxon>
        <taxon>Agaricomycetes</taxon>
        <taxon>Agaricomycetidae</taxon>
        <taxon>Agaricales</taxon>
        <taxon>Marasmiineae</taxon>
        <taxon>Marasmiaceae</taxon>
        <taxon>Paramarasmius</taxon>
    </lineage>
</organism>
<dbReference type="Pfam" id="PF00268">
    <property type="entry name" value="Ribonuc_red_sm"/>
    <property type="match status" value="1"/>
</dbReference>
<sequence>MPPHIPPELWLRILRYSSDGDRVPFKVLLTFSWVSTYLRRILVENKGVWCHLQLHNPRPGVLQLVEQCLSRSGDLPLYLHFSISAHREDRPATSLHAMMCLFALVIRHSTRIREFTFMFHAALELPAHCPSPFDFGLLRVLRIRFAPLPPRTLQYLRDVITAQPIMVLDCGDLFDTFSPANFRIANGHSCLSELTCDLHTAVAFPAMVESFASLQSLSLVLRNMWDGPIPFQAFVLPSLQHLSLLGSRREKKGLLLAGSFPNLRTLDLGCSLFEGVDLTDVTCLLLRSKCSLKAFTARFLPHEGEPDILALATFATNFLSSIESIGTAVGLSHRSGSDDGRTRRVTLSRLVSFYYNHDILQSPPSSVMQHFHLPNLHTLVLDGAFRDPTPVLQLLAQYGCRLRSFTLKIAVAPSSWTDSSMFGTSPVLSGVSRLTMWINDASSFLDHLRLVPEAFPCLARLSVYAESWGCESTPDLSGARPFLQIWKMYKQAVASFWTTEEVDLAQDMVHWKHSLNDNERQFLLNILAFFAASDGIVNENLVERFSAEVQVAEARAFYGFQIMIENIHSEMYSLLIDTYLSDPLAKDHLFRAIETLPCVQAKAQWAMQWTENRSIPFGLRLVAFAAVEGIFFSGSFAAIFWLKKRGIMPGLCFSNELISRDEGLHTEFACLLFRHLVNRPTVEEVIDVVRQAVQVEKEFFTDALPVHLIGMNAGLMIQYIEFVADRLLEMLDITKIFNTPNPFVFMENVSLGGKTNFFERRVSEYSKANVGSQTSPENTHLFSTDADF</sequence>
<keyword evidence="4" id="KW-1185">Reference proteome</keyword>
<dbReference type="Proteomes" id="UP001383192">
    <property type="component" value="Unassembled WGS sequence"/>
</dbReference>
<name>A0AAW0AXL6_9AGAR</name>
<feature type="compositionally biased region" description="Polar residues" evidence="2">
    <location>
        <begin position="769"/>
        <end position="782"/>
    </location>
</feature>
<evidence type="ECO:0000256" key="2">
    <source>
        <dbReference type="SAM" id="MobiDB-lite"/>
    </source>
</evidence>
<evidence type="ECO:0000313" key="4">
    <source>
        <dbReference type="Proteomes" id="UP001383192"/>
    </source>
</evidence>
<dbReference type="InterPro" id="IPR033909">
    <property type="entry name" value="RNR_small"/>
</dbReference>
<dbReference type="InterPro" id="IPR012348">
    <property type="entry name" value="RNR-like"/>
</dbReference>
<dbReference type="Gene3D" id="1.10.620.20">
    <property type="entry name" value="Ribonucleotide Reductase, subunit A"/>
    <property type="match status" value="1"/>
</dbReference>
<proteinExistence type="inferred from homology"/>
<comment type="caution">
    <text evidence="3">The sequence shown here is derived from an EMBL/GenBank/DDBJ whole genome shotgun (WGS) entry which is preliminary data.</text>
</comment>
<dbReference type="InterPro" id="IPR000358">
    <property type="entry name" value="RNR_small_fam"/>
</dbReference>
<dbReference type="CDD" id="cd01049">
    <property type="entry name" value="RNRR2"/>
    <property type="match status" value="1"/>
</dbReference>
<dbReference type="SUPFAM" id="SSF52047">
    <property type="entry name" value="RNI-like"/>
    <property type="match status" value="1"/>
</dbReference>
<gene>
    <name evidence="3" type="primary">RRM2B</name>
    <name evidence="3" type="ORF">VNI00_018370</name>
</gene>
<dbReference type="PANTHER" id="PTHR23409:SF18">
    <property type="entry name" value="RIBONUCLEOSIDE-DIPHOSPHATE REDUCTASE SUBUNIT M2"/>
    <property type="match status" value="1"/>
</dbReference>
<protein>
    <submittedName>
        <fullName evidence="3">Ribonucleoside-diphosphate reductase subunit M2 B</fullName>
        <ecNumber evidence="3">1.17.4.1</ecNumber>
    </submittedName>
</protein>
<keyword evidence="3" id="KW-0560">Oxidoreductase</keyword>
<feature type="region of interest" description="Disordered" evidence="2">
    <location>
        <begin position="769"/>
        <end position="788"/>
    </location>
</feature>
<dbReference type="SUPFAM" id="SSF47240">
    <property type="entry name" value="Ferritin-like"/>
    <property type="match status" value="1"/>
</dbReference>
<dbReference type="EMBL" id="JAYKXP010000228">
    <property type="protein sequence ID" value="KAK7018111.1"/>
    <property type="molecule type" value="Genomic_DNA"/>
</dbReference>
<dbReference type="GO" id="GO:0005829">
    <property type="term" value="C:cytosol"/>
    <property type="evidence" value="ECO:0007669"/>
    <property type="project" value="TreeGrafter"/>
</dbReference>
<dbReference type="GO" id="GO:0004748">
    <property type="term" value="F:ribonucleoside-diphosphate reductase activity, thioredoxin disulfide as acceptor"/>
    <property type="evidence" value="ECO:0007669"/>
    <property type="project" value="UniProtKB-EC"/>
</dbReference>
<evidence type="ECO:0000313" key="3">
    <source>
        <dbReference type="EMBL" id="KAK7018111.1"/>
    </source>
</evidence>